<reference evidence="4 5" key="1">
    <citation type="journal article" date="2013" name="Genome Announc.">
        <title>Draft Genome Sequence of an Alphaproteobacterium, Caenispirillum salinarum AK4(T), Isolated from a Solar Saltern.</title>
        <authorList>
            <person name="Khatri I."/>
            <person name="Singh A."/>
            <person name="Korpole S."/>
            <person name="Pinnaka A.K."/>
            <person name="Subramanian S."/>
        </authorList>
    </citation>
    <scope>NUCLEOTIDE SEQUENCE [LARGE SCALE GENOMIC DNA]</scope>
    <source>
        <strain evidence="4 5">AK4</strain>
    </source>
</reference>
<comment type="caution">
    <text evidence="4">The sequence shown here is derived from an EMBL/GenBank/DDBJ whole genome shotgun (WGS) entry which is preliminary data.</text>
</comment>
<dbReference type="PANTHER" id="PTHR30332:SF17">
    <property type="entry name" value="TYPE IV PILIATION SYSTEM PROTEIN DR_0774-RELATED"/>
    <property type="match status" value="1"/>
</dbReference>
<keyword evidence="5" id="KW-1185">Reference proteome</keyword>
<dbReference type="EMBL" id="ANHY01000015">
    <property type="protein sequence ID" value="EKV28660.1"/>
    <property type="molecule type" value="Genomic_DNA"/>
</dbReference>
<dbReference type="PRINTS" id="PR00811">
    <property type="entry name" value="BCTERIALGSPD"/>
</dbReference>
<dbReference type="InterPro" id="IPR001775">
    <property type="entry name" value="GspD/PilQ"/>
</dbReference>
<accession>K9GRU9</accession>
<organism evidence="4 5">
    <name type="scientific">Caenispirillum salinarum AK4</name>
    <dbReference type="NCBI Taxonomy" id="1238182"/>
    <lineage>
        <taxon>Bacteria</taxon>
        <taxon>Pseudomonadati</taxon>
        <taxon>Pseudomonadota</taxon>
        <taxon>Alphaproteobacteria</taxon>
        <taxon>Rhodospirillales</taxon>
        <taxon>Novispirillaceae</taxon>
        <taxon>Caenispirillum</taxon>
    </lineage>
</organism>
<dbReference type="AlphaFoldDB" id="K9GRU9"/>
<dbReference type="PANTHER" id="PTHR30332">
    <property type="entry name" value="PROBABLE GENERAL SECRETION PATHWAY PROTEIN D"/>
    <property type="match status" value="1"/>
</dbReference>
<dbReference type="PATRIC" id="fig|1238182.3.peg.3086"/>
<evidence type="ECO:0000313" key="5">
    <source>
        <dbReference type="Proteomes" id="UP000009881"/>
    </source>
</evidence>
<dbReference type="OrthoDB" id="9775455at2"/>
<comment type="similarity">
    <text evidence="1">Belongs to the bacterial secretin family.</text>
</comment>
<dbReference type="RefSeq" id="WP_009541528.1">
    <property type="nucleotide sequence ID" value="NZ_ANHY01000015.1"/>
</dbReference>
<dbReference type="Proteomes" id="UP000009881">
    <property type="component" value="Unassembled WGS sequence"/>
</dbReference>
<gene>
    <name evidence="4" type="ORF">C882_0872</name>
</gene>
<dbReference type="InterPro" id="IPR004846">
    <property type="entry name" value="T2SS/T3SS_dom"/>
</dbReference>
<feature type="domain" description="Type II/III secretion system secretin-like" evidence="2">
    <location>
        <begin position="270"/>
        <end position="434"/>
    </location>
</feature>
<dbReference type="InterPro" id="IPR032789">
    <property type="entry name" value="T2SS-T3SS_pil_N"/>
</dbReference>
<evidence type="ECO:0000256" key="1">
    <source>
        <dbReference type="RuleBase" id="RU004003"/>
    </source>
</evidence>
<dbReference type="STRING" id="1238182.C882_0872"/>
<sequence length="496" mass="51779">MRPVRTLSARRRPFAVWPAFALALAAAVLVVPVLPDAARAQSAPAAPTPLLVPTEDGMAGDMVVPVDKSQVLRVDRRFTDILVGNPEIADVMPLTDRSIYVLGKKLGSTNLTIYGPGNRLIAVVDLTVTYDVDGLKARLHEIVPGEPVEVRGINGGIVLSGSVSSPRQLERVLSVAERYAPEAVTNLLSLNGSQQVMLSVKVAEMRRSTARQLGLGGITAAAGAGSNFSPVDIAASPAALVSNILDPQSFLTAGLGVLDGRWFLQTALNALEEKGAVKVLAEPNLIALSGDTATFLAGGEFPIPVAQDSDDDGTTITVEFKQFGVSLGFTPTVLDGDLINLVVSPEVSQIDPNTSVTVSGFTIPGLSTRRTTTTVELRDGQSFAIAGLLQSNFSDNISQIPGIGDLPVLGALFRSTEFQQNETELVIIITPHLVQPAPPGALVAPTDFFTPPTTAELFLLGKVEGEAAVAPATAEARALGARPGGGISGPYGHILK</sequence>
<evidence type="ECO:0000259" key="3">
    <source>
        <dbReference type="Pfam" id="PF13629"/>
    </source>
</evidence>
<dbReference type="InterPro" id="IPR050810">
    <property type="entry name" value="Bact_Secretion_Sys_Channel"/>
</dbReference>
<dbReference type="Pfam" id="PF13629">
    <property type="entry name" value="T2SS-T3SS_pil_N"/>
    <property type="match status" value="1"/>
</dbReference>
<feature type="domain" description="Pilus formation protein N-terminal" evidence="3">
    <location>
        <begin position="60"/>
        <end position="129"/>
    </location>
</feature>
<name>K9GRU9_9PROT</name>
<proteinExistence type="inferred from homology"/>
<dbReference type="Pfam" id="PF00263">
    <property type="entry name" value="Secretin"/>
    <property type="match status" value="1"/>
</dbReference>
<dbReference type="GO" id="GO:0009306">
    <property type="term" value="P:protein secretion"/>
    <property type="evidence" value="ECO:0007669"/>
    <property type="project" value="InterPro"/>
</dbReference>
<evidence type="ECO:0000259" key="2">
    <source>
        <dbReference type="Pfam" id="PF00263"/>
    </source>
</evidence>
<protein>
    <submittedName>
        <fullName evidence="4">Type II/IV secretion system secretin RcpA/CpaC</fullName>
    </submittedName>
</protein>
<dbReference type="GO" id="GO:0015627">
    <property type="term" value="C:type II protein secretion system complex"/>
    <property type="evidence" value="ECO:0007669"/>
    <property type="project" value="TreeGrafter"/>
</dbReference>
<evidence type="ECO:0000313" key="4">
    <source>
        <dbReference type="EMBL" id="EKV28660.1"/>
    </source>
</evidence>
<dbReference type="eggNOG" id="COG4964">
    <property type="taxonomic scope" value="Bacteria"/>
</dbReference>